<feature type="non-terminal residue" evidence="1">
    <location>
        <position position="133"/>
    </location>
</feature>
<reference evidence="1 2" key="1">
    <citation type="submission" date="2013-11" db="EMBL/GenBank/DDBJ databases">
        <title>Genome sequencing of Stegodyphus mimosarum.</title>
        <authorList>
            <person name="Bechsgaard J."/>
        </authorList>
    </citation>
    <scope>NUCLEOTIDE SEQUENCE [LARGE SCALE GENOMIC DNA]</scope>
</reference>
<keyword evidence="2" id="KW-1185">Reference proteome</keyword>
<organism evidence="1 2">
    <name type="scientific">Stegodyphus mimosarum</name>
    <name type="common">African social velvet spider</name>
    <dbReference type="NCBI Taxonomy" id="407821"/>
    <lineage>
        <taxon>Eukaryota</taxon>
        <taxon>Metazoa</taxon>
        <taxon>Ecdysozoa</taxon>
        <taxon>Arthropoda</taxon>
        <taxon>Chelicerata</taxon>
        <taxon>Arachnida</taxon>
        <taxon>Araneae</taxon>
        <taxon>Araneomorphae</taxon>
        <taxon>Entelegynae</taxon>
        <taxon>Eresoidea</taxon>
        <taxon>Eresidae</taxon>
        <taxon>Stegodyphus</taxon>
    </lineage>
</organism>
<accession>A0A087TYE1</accession>
<name>A0A087TYE1_STEMI</name>
<sequence>MQESGEKKANAMYQRYGKLLAGTSLPKGQNINLDELDYLVQHFDEFLESLEESQLEKENAIISNLTELIVDFGSVPKFDHLEDRDYDSRDFPYIAENAVKCFECLKVMLPKIIQLNNSGKRHFLIHVLILCGT</sequence>
<protein>
    <submittedName>
        <fullName evidence="1">Uncharacterized protein</fullName>
    </submittedName>
</protein>
<evidence type="ECO:0000313" key="1">
    <source>
        <dbReference type="EMBL" id="KFM70130.1"/>
    </source>
</evidence>
<proteinExistence type="predicted"/>
<dbReference type="EMBL" id="KK117313">
    <property type="protein sequence ID" value="KFM70130.1"/>
    <property type="molecule type" value="Genomic_DNA"/>
</dbReference>
<dbReference type="AlphaFoldDB" id="A0A087TYE1"/>
<gene>
    <name evidence="1" type="ORF">X975_26943</name>
</gene>
<evidence type="ECO:0000313" key="2">
    <source>
        <dbReference type="Proteomes" id="UP000054359"/>
    </source>
</evidence>
<dbReference type="Proteomes" id="UP000054359">
    <property type="component" value="Unassembled WGS sequence"/>
</dbReference>